<sequence>MSLLVAVMLATTAGCSFSLGTEDPPSSEAGSNTMGESGPGAEEASMNPQALDDSVVFLMTTVSGYVLFPGGENGEYVWSDEVTAVSSCTGWMAGEGGEIMTAGHCVDQDEGRSALIGTFLSDFDVTAEEVADAEINWSVEGLKDGSDIEVVVVAKQPNIDGATINDWEPVQIVDVMPFEQGDLALLRANGLRADSQPPVMTVADEDPQTGDSVTSIGFPGAIADVSNTMSIQNPSFKTGTVSSRQVSPRGVAGYEINADISSGMSGGPTVNEAGQVVGVNSYTIRGESQAFNFITTTADLRRFLDRNGVD</sequence>
<evidence type="ECO:0000313" key="4">
    <source>
        <dbReference type="Proteomes" id="UP000244903"/>
    </source>
</evidence>
<dbReference type="GO" id="GO:0006508">
    <property type="term" value="P:proteolysis"/>
    <property type="evidence" value="ECO:0007669"/>
    <property type="project" value="InterPro"/>
</dbReference>
<accession>A0AAD0JQD8</accession>
<feature type="region of interest" description="Disordered" evidence="1">
    <location>
        <begin position="18"/>
        <end position="46"/>
    </location>
</feature>
<dbReference type="Pfam" id="PF13365">
    <property type="entry name" value="Trypsin_2"/>
    <property type="match status" value="1"/>
</dbReference>
<dbReference type="InterPro" id="IPR018114">
    <property type="entry name" value="TRYPSIN_HIS"/>
</dbReference>
<dbReference type="AlphaFoldDB" id="A0AAD0JQD8"/>
<dbReference type="Proteomes" id="UP000244903">
    <property type="component" value="Chromosome"/>
</dbReference>
<dbReference type="KEGG" id="dpc:A6048_10770"/>
<dbReference type="GO" id="GO:0004252">
    <property type="term" value="F:serine-type endopeptidase activity"/>
    <property type="evidence" value="ECO:0007669"/>
    <property type="project" value="InterPro"/>
</dbReference>
<dbReference type="PROSITE" id="PS00134">
    <property type="entry name" value="TRYPSIN_HIS"/>
    <property type="match status" value="1"/>
</dbReference>
<name>A0AAD0JQD8_9ACTN</name>
<dbReference type="SUPFAM" id="SSF50494">
    <property type="entry name" value="Trypsin-like serine proteases"/>
    <property type="match status" value="1"/>
</dbReference>
<evidence type="ECO:0000256" key="2">
    <source>
        <dbReference type="SAM" id="SignalP"/>
    </source>
</evidence>
<gene>
    <name evidence="3" type="ORF">A6048_10770</name>
</gene>
<keyword evidence="2" id="KW-0732">Signal</keyword>
<evidence type="ECO:0000313" key="3">
    <source>
        <dbReference type="EMBL" id="AWH95913.1"/>
    </source>
</evidence>
<organism evidence="3 4">
    <name type="scientific">Dietzia psychralcaliphila</name>
    <dbReference type="NCBI Taxonomy" id="139021"/>
    <lineage>
        <taxon>Bacteria</taxon>
        <taxon>Bacillati</taxon>
        <taxon>Actinomycetota</taxon>
        <taxon>Actinomycetes</taxon>
        <taxon>Mycobacteriales</taxon>
        <taxon>Dietziaceae</taxon>
        <taxon>Dietzia</taxon>
    </lineage>
</organism>
<protein>
    <recommendedName>
        <fullName evidence="5">Trypsin-like peptidase</fullName>
    </recommendedName>
</protein>
<feature type="signal peptide" evidence="2">
    <location>
        <begin position="1"/>
        <end position="18"/>
    </location>
</feature>
<keyword evidence="4" id="KW-1185">Reference proteome</keyword>
<proteinExistence type="predicted"/>
<reference evidence="3 4" key="1">
    <citation type="submission" date="2016-04" db="EMBL/GenBank/DDBJ databases">
        <title>Complete genome sequence of the haloalkaliphilic hydrocarbon-degrading bacterium Dietzia psychralcaliphila ILA-1T, isolated from a drain of a fish product-processing plant.</title>
        <authorList>
            <person name="Zhao J."/>
            <person name="Hu B."/>
            <person name="Geng S."/>
            <person name="Nie Y."/>
            <person name="Tang Y."/>
        </authorList>
    </citation>
    <scope>NUCLEOTIDE SEQUENCE [LARGE SCALE GENOMIC DNA]</scope>
    <source>
        <strain evidence="3 4">ILA-1</strain>
    </source>
</reference>
<dbReference type="EMBL" id="CP015453">
    <property type="protein sequence ID" value="AWH95913.1"/>
    <property type="molecule type" value="Genomic_DNA"/>
</dbReference>
<evidence type="ECO:0000256" key="1">
    <source>
        <dbReference type="SAM" id="MobiDB-lite"/>
    </source>
</evidence>
<evidence type="ECO:0008006" key="5">
    <source>
        <dbReference type="Google" id="ProtNLM"/>
    </source>
</evidence>
<dbReference type="InterPro" id="IPR009003">
    <property type="entry name" value="Peptidase_S1_PA"/>
</dbReference>
<dbReference type="Gene3D" id="2.40.10.120">
    <property type="match status" value="1"/>
</dbReference>
<feature type="chain" id="PRO_5042185683" description="Trypsin-like peptidase" evidence="2">
    <location>
        <begin position="19"/>
        <end position="310"/>
    </location>
</feature>
<dbReference type="PANTHER" id="PTHR43019:SF23">
    <property type="entry name" value="PROTEASE DO-LIKE 5, CHLOROPLASTIC"/>
    <property type="match status" value="1"/>
</dbReference>
<dbReference type="PANTHER" id="PTHR43019">
    <property type="entry name" value="SERINE ENDOPROTEASE DEGS"/>
    <property type="match status" value="1"/>
</dbReference>